<dbReference type="PANTHER" id="PTHR48101:SF4">
    <property type="entry name" value="METHYLMALONYL-COA MUTASE, MITOCHONDRIAL"/>
    <property type="match status" value="1"/>
</dbReference>
<keyword evidence="11" id="KW-1185">Reference proteome</keyword>
<evidence type="ECO:0000256" key="6">
    <source>
        <dbReference type="ARBA" id="ARBA00023235"/>
    </source>
</evidence>
<dbReference type="EC" id="5.4.99.2" evidence="4"/>
<reference evidence="10 11" key="1">
    <citation type="submission" date="2020-07" db="EMBL/GenBank/DDBJ databases">
        <title>Sequencing the genomes of 1000 actinobacteria strains.</title>
        <authorList>
            <person name="Klenk H.-P."/>
        </authorList>
    </citation>
    <scope>NUCLEOTIDE SEQUENCE [LARGE SCALE GENOMIC DNA]</scope>
    <source>
        <strain evidence="10 11">DSM 44749</strain>
    </source>
</reference>
<evidence type="ECO:0000256" key="2">
    <source>
        <dbReference type="ARBA" id="ARBA00008465"/>
    </source>
</evidence>
<dbReference type="InterPro" id="IPR058549">
    <property type="entry name" value="MeMalonylCoA_mutase_a/b_site"/>
</dbReference>
<evidence type="ECO:0000256" key="8">
    <source>
        <dbReference type="SAM" id="MobiDB-lite"/>
    </source>
</evidence>
<dbReference type="RefSeq" id="WP_179759887.1">
    <property type="nucleotide sequence ID" value="NZ_BAAAJZ010000011.1"/>
</dbReference>
<gene>
    <name evidence="10" type="ORF">HDA37_000197</name>
</gene>
<organism evidence="10 11">
    <name type="scientific">Pseudonocardia alni</name>
    <name type="common">Amycolata alni</name>
    <dbReference type="NCBI Taxonomy" id="33907"/>
    <lineage>
        <taxon>Bacteria</taxon>
        <taxon>Bacillati</taxon>
        <taxon>Actinomycetota</taxon>
        <taxon>Actinomycetes</taxon>
        <taxon>Pseudonocardiales</taxon>
        <taxon>Pseudonocardiaceae</taxon>
        <taxon>Pseudonocardia</taxon>
    </lineage>
</organism>
<dbReference type="PANTHER" id="PTHR48101">
    <property type="entry name" value="METHYLMALONYL-COA MUTASE, MITOCHONDRIAL-RELATED"/>
    <property type="match status" value="1"/>
</dbReference>
<comment type="similarity">
    <text evidence="2">Belongs to the methylmalonyl-CoA mutase family.</text>
</comment>
<dbReference type="Pfam" id="PF01642">
    <property type="entry name" value="MM_CoA_mutase"/>
    <property type="match status" value="2"/>
</dbReference>
<feature type="domain" description="Methylmalonyl-CoA mutase alpha/beta chain catalytic" evidence="9">
    <location>
        <begin position="150"/>
        <end position="487"/>
    </location>
</feature>
<sequence>MTDSDRSAVDRAAGPEGSAVDGPVEPEELVLAGGFDPVTRDQWLAAADAVVRKSGRIGEDAELGAGVETLTRISPDGIRVAPLYADEDTTDLPPTGVPGSWPFTRGARTDGHVPDGWDIRQRHAGTDPAAVREAVLADLECGVTSVWLRVGEGGVAVADLARALEGVHLDLAGVALDAGTEQVAAAHAYLDLAARNGVEDAELLGSLGVDPIGLRARAGSGPDVDSVVEVARRVHGTFDKVTAITVDATVIREAGGSDAQELGWSLAAGVAYLRALDAAGIAVADAARLLEFRYAATPEQFPTIAALRAGRRLWARVLEASGVTDVPQTQHATVPEALFTRRDPWVNMLRGTVAGFAAGVGGADAVTVPPFDAALGVAEPFSRRIARNTQNLLVEEAHLARVIDPGGGSWYVEHLTDDLARPAWEFFVEIEAAGGAVAALDSGLVAERVGEVRARREADVAKRRTPLTGVSEFPDLNEKPVERTPLPPAVERGGLPLYRPAEAYEAHRDRSDALLGETGSRPTAFLATLGPLAVYTARAGFTRNLLAAGGVDTVDAGPTDSTADVVDAYVKDGTPVVVLCSSDTVYDERAAETAAALREAGAARILLAGKPKDEVPGVDGHLFAGCDALAVLDDVYTHLEGSK</sequence>
<evidence type="ECO:0000313" key="11">
    <source>
        <dbReference type="Proteomes" id="UP000549695"/>
    </source>
</evidence>
<feature type="region of interest" description="Disordered" evidence="8">
    <location>
        <begin position="1"/>
        <end position="27"/>
    </location>
</feature>
<dbReference type="Proteomes" id="UP000549695">
    <property type="component" value="Unassembled WGS sequence"/>
</dbReference>
<keyword evidence="7" id="KW-0170">Cobalt</keyword>
<evidence type="ECO:0000256" key="1">
    <source>
        <dbReference type="ARBA" id="ARBA00001922"/>
    </source>
</evidence>
<dbReference type="GO" id="GO:0031419">
    <property type="term" value="F:cobalamin binding"/>
    <property type="evidence" value="ECO:0007669"/>
    <property type="project" value="UniProtKB-KW"/>
</dbReference>
<feature type="region of interest" description="Disordered" evidence="8">
    <location>
        <begin position="471"/>
        <end position="494"/>
    </location>
</feature>
<evidence type="ECO:0000256" key="3">
    <source>
        <dbReference type="ARBA" id="ARBA00011870"/>
    </source>
</evidence>
<evidence type="ECO:0000256" key="4">
    <source>
        <dbReference type="ARBA" id="ARBA00012398"/>
    </source>
</evidence>
<keyword evidence="5" id="KW-0846">Cobalamin</keyword>
<protein>
    <recommendedName>
        <fullName evidence="4">methylmalonyl-CoA mutase</fullName>
        <ecNumber evidence="4">5.4.99.2</ecNumber>
    </recommendedName>
</protein>
<keyword evidence="6 10" id="KW-0413">Isomerase</keyword>
<dbReference type="SUPFAM" id="SSF51703">
    <property type="entry name" value="Cobalamin (vitamin B12)-dependent enzymes"/>
    <property type="match status" value="1"/>
</dbReference>
<comment type="subunit">
    <text evidence="3">Heterodimer of an alpha and a beta chain.</text>
</comment>
<dbReference type="GeneID" id="98050036"/>
<evidence type="ECO:0000313" key="10">
    <source>
        <dbReference type="EMBL" id="NYF99911.1"/>
    </source>
</evidence>
<accession>A0A852W2V6</accession>
<dbReference type="CDD" id="cd03677">
    <property type="entry name" value="MM_CoA_mutase_beta"/>
    <property type="match status" value="1"/>
</dbReference>
<comment type="caution">
    <text evidence="10">The sequence shown here is derived from an EMBL/GenBank/DDBJ whole genome shotgun (WGS) entry which is preliminary data.</text>
</comment>
<comment type="cofactor">
    <cofactor evidence="1">
        <name>adenosylcob(III)alamin</name>
        <dbReference type="ChEBI" id="CHEBI:18408"/>
    </cofactor>
</comment>
<evidence type="ECO:0000256" key="5">
    <source>
        <dbReference type="ARBA" id="ARBA00022628"/>
    </source>
</evidence>
<dbReference type="Gene3D" id="3.40.50.280">
    <property type="entry name" value="Cobalamin-binding domain"/>
    <property type="match status" value="1"/>
</dbReference>
<dbReference type="GO" id="GO:0019678">
    <property type="term" value="P:propionate metabolic process, methylmalonyl pathway"/>
    <property type="evidence" value="ECO:0007669"/>
    <property type="project" value="TreeGrafter"/>
</dbReference>
<evidence type="ECO:0000259" key="9">
    <source>
        <dbReference type="Pfam" id="PF01642"/>
    </source>
</evidence>
<feature type="domain" description="Methylmalonyl-CoA mutase alpha/beta chain catalytic" evidence="9">
    <location>
        <begin position="75"/>
        <end position="145"/>
    </location>
</feature>
<dbReference type="GO" id="GO:0004494">
    <property type="term" value="F:methylmalonyl-CoA mutase activity"/>
    <property type="evidence" value="ECO:0007669"/>
    <property type="project" value="UniProtKB-EC"/>
</dbReference>
<proteinExistence type="inferred from homology"/>
<evidence type="ECO:0000256" key="7">
    <source>
        <dbReference type="ARBA" id="ARBA00023285"/>
    </source>
</evidence>
<name>A0A852W2V6_PSEA5</name>
<dbReference type="GO" id="GO:0005737">
    <property type="term" value="C:cytoplasm"/>
    <property type="evidence" value="ECO:0007669"/>
    <property type="project" value="TreeGrafter"/>
</dbReference>
<dbReference type="InterPro" id="IPR006099">
    <property type="entry name" value="MeMalonylCoA_mutase_a/b_cat"/>
</dbReference>
<dbReference type="PROSITE" id="PS00544">
    <property type="entry name" value="METMALONYL_COA_MUTASE"/>
    <property type="match status" value="1"/>
</dbReference>
<dbReference type="Gene3D" id="3.20.20.240">
    <property type="entry name" value="Methylmalonyl-CoA mutase"/>
    <property type="match status" value="1"/>
</dbReference>
<dbReference type="AlphaFoldDB" id="A0A852W2V6"/>
<dbReference type="InterPro" id="IPR016176">
    <property type="entry name" value="Cbl-dep_enz_cat"/>
</dbReference>
<dbReference type="EMBL" id="JACCCZ010000001">
    <property type="protein sequence ID" value="NYF99911.1"/>
    <property type="molecule type" value="Genomic_DNA"/>
</dbReference>